<dbReference type="GO" id="GO:0004653">
    <property type="term" value="F:polypeptide N-acetylgalactosaminyltransferase activity"/>
    <property type="evidence" value="ECO:0007669"/>
    <property type="project" value="TreeGrafter"/>
</dbReference>
<dbReference type="GO" id="GO:0030246">
    <property type="term" value="F:carbohydrate binding"/>
    <property type="evidence" value="ECO:0007669"/>
    <property type="project" value="UniProtKB-KW"/>
</dbReference>
<comment type="pathway">
    <text evidence="2 9">Protein modification; protein glycosylation.</text>
</comment>
<dbReference type="SUPFAM" id="SSF53448">
    <property type="entry name" value="Nucleotide-diphospho-sugar transferases"/>
    <property type="match status" value="1"/>
</dbReference>
<evidence type="ECO:0000256" key="3">
    <source>
        <dbReference type="ARBA" id="ARBA00022723"/>
    </source>
</evidence>
<evidence type="ECO:0000313" key="13">
    <source>
        <dbReference type="Proteomes" id="UP000516260"/>
    </source>
</evidence>
<keyword evidence="9" id="KW-0472">Membrane</keyword>
<evidence type="ECO:0000256" key="4">
    <source>
        <dbReference type="ARBA" id="ARBA00022734"/>
    </source>
</evidence>
<evidence type="ECO:0000256" key="9">
    <source>
        <dbReference type="RuleBase" id="RU361242"/>
    </source>
</evidence>
<dbReference type="PANTHER" id="PTHR11675:SF123">
    <property type="entry name" value="POLYPEPTIDE N-ACETYLGALACTOSAMINYLTRANSFERASE 1"/>
    <property type="match status" value="1"/>
</dbReference>
<evidence type="ECO:0000256" key="2">
    <source>
        <dbReference type="ARBA" id="ARBA00004922"/>
    </source>
</evidence>
<evidence type="ECO:0000256" key="8">
    <source>
        <dbReference type="ARBA" id="ARBA00045388"/>
    </source>
</evidence>
<dbReference type="Gene3D" id="2.80.10.50">
    <property type="match status" value="1"/>
</dbReference>
<feature type="compositionally biased region" description="Basic residues" evidence="10">
    <location>
        <begin position="82"/>
        <end position="95"/>
    </location>
</feature>
<dbReference type="AlphaFoldDB" id="A0A4Z2CE55"/>
<feature type="region of interest" description="Disordered" evidence="10">
    <location>
        <begin position="54"/>
        <end position="95"/>
    </location>
</feature>
<keyword evidence="9" id="KW-0328">Glycosyltransferase</keyword>
<evidence type="ECO:0000313" key="12">
    <source>
        <dbReference type="EMBL" id="TNN02548.1"/>
    </source>
</evidence>
<feature type="transmembrane region" description="Helical" evidence="9">
    <location>
        <begin position="252"/>
        <end position="275"/>
    </location>
</feature>
<dbReference type="SMART" id="SM00458">
    <property type="entry name" value="RICIN"/>
    <property type="match status" value="1"/>
</dbReference>
<organism evidence="12 13">
    <name type="scientific">Takifugu bimaculatus</name>
    <dbReference type="NCBI Taxonomy" id="433685"/>
    <lineage>
        <taxon>Eukaryota</taxon>
        <taxon>Metazoa</taxon>
        <taxon>Chordata</taxon>
        <taxon>Craniata</taxon>
        <taxon>Vertebrata</taxon>
        <taxon>Euteleostomi</taxon>
        <taxon>Actinopterygii</taxon>
        <taxon>Neopterygii</taxon>
        <taxon>Teleostei</taxon>
        <taxon>Neoteleostei</taxon>
        <taxon>Acanthomorphata</taxon>
        <taxon>Eupercaria</taxon>
        <taxon>Tetraodontiformes</taxon>
        <taxon>Tetradontoidea</taxon>
        <taxon>Tetraodontidae</taxon>
        <taxon>Takifugu</taxon>
    </lineage>
</organism>
<evidence type="ECO:0000256" key="6">
    <source>
        <dbReference type="ARBA" id="ARBA00023157"/>
    </source>
</evidence>
<dbReference type="Pfam" id="PF00535">
    <property type="entry name" value="Glycos_transf_2"/>
    <property type="match status" value="2"/>
</dbReference>
<dbReference type="InterPro" id="IPR001173">
    <property type="entry name" value="Glyco_trans_2-like"/>
</dbReference>
<evidence type="ECO:0000256" key="5">
    <source>
        <dbReference type="ARBA" id="ARBA00023034"/>
    </source>
</evidence>
<keyword evidence="13" id="KW-1185">Reference proteome</keyword>
<dbReference type="GO" id="GO:0032580">
    <property type="term" value="C:Golgi cisterna membrane"/>
    <property type="evidence" value="ECO:0007669"/>
    <property type="project" value="UniProtKB-SubCell"/>
</dbReference>
<gene>
    <name evidence="12" type="ORF">fugu_010035</name>
</gene>
<dbReference type="EMBL" id="SWLE01000002">
    <property type="protein sequence ID" value="TNN02548.1"/>
    <property type="molecule type" value="Genomic_DNA"/>
</dbReference>
<dbReference type="UniPathway" id="UPA00378"/>
<reference evidence="12 13" key="1">
    <citation type="submission" date="2019-04" db="EMBL/GenBank/DDBJ databases">
        <title>The sequence and de novo assembly of Takifugu bimaculatus genome using PacBio and Hi-C technologies.</title>
        <authorList>
            <person name="Xu P."/>
            <person name="Liu B."/>
            <person name="Zhou Z."/>
        </authorList>
    </citation>
    <scope>NUCLEOTIDE SEQUENCE [LARGE SCALE GENOMIC DNA]</scope>
    <source>
        <strain evidence="12">TB-2018</strain>
        <tissue evidence="12">Muscle</tissue>
    </source>
</reference>
<keyword evidence="9" id="KW-0812">Transmembrane</keyword>
<dbReference type="InterPro" id="IPR029044">
    <property type="entry name" value="Nucleotide-diphossugar_trans"/>
</dbReference>
<evidence type="ECO:0000256" key="7">
    <source>
        <dbReference type="ARBA" id="ARBA00023180"/>
    </source>
</evidence>
<evidence type="ECO:0000256" key="10">
    <source>
        <dbReference type="SAM" id="MobiDB-lite"/>
    </source>
</evidence>
<proteinExistence type="inferred from homology"/>
<dbReference type="SUPFAM" id="SSF50370">
    <property type="entry name" value="Ricin B-like lectins"/>
    <property type="match status" value="1"/>
</dbReference>
<keyword evidence="9" id="KW-0464">Manganese</keyword>
<sequence>MYRKDLCGGFFKGSSPSALIGRLRPRTGAQVEHVIQSGSAQVNEMNLFRKRAKETTNNNKGAPPNRGGGGGGSFGMICSNNQRRKKKNDHTRRRANTHRIAALPTRLRLHGSFQMDVRRIRCCATPAQTCTLACSEPRARAPTAASQLGPLAEGRTVRASKGNESCSSFQGRGVDVMRFLSCVCAHGMRQNSTLEAFPTCSVIMGRLRVLSLPGGPRHTAVRSLTAFSRKHGHRPEQKERPVIRSHRMRRFAYCKVVLATSLVWVMLDMFILLYFSECNKCDNIKERGLPGREDVLTRPRDGPGEGGKPVVIPKENQEKMKEMFKINQFNLMASEMIALNRSLPDVRLEGCKNKLYPDNLPRTSVVIVFHNEAWSTLLRTVHSVIDRSPHTLLEEIILVDDASERDFLKRPLEQYVRRLEVPVRVVITFLDAHCECTTGWLEPLLARIKKDRKTVVCPIIDVISDDTFEYMAGSDMTYGGFNWKLNFRWYPVPQREMDRRKGDRTLPVRTPTMAGGLFSIDRDYFQEIGTSGVSLTLCPQIWQCGGTLEIVTCSHVGHVFRKATPYTFPGGTGQIINKNNRRLAEVWMDEFKNFFYIISPGQNERKLRIRNVETNQCLDNMARKENEKVGIFNCHGMGGNQVFSYTANKEIRTDDLCLDVSKLNGPVMMLKCHHLKGNQLWDYDPVWLLRNVTLPEVF</sequence>
<dbReference type="GO" id="GO:0006493">
    <property type="term" value="P:protein O-linked glycosylation"/>
    <property type="evidence" value="ECO:0007669"/>
    <property type="project" value="TreeGrafter"/>
</dbReference>
<evidence type="ECO:0000259" key="11">
    <source>
        <dbReference type="SMART" id="SM00458"/>
    </source>
</evidence>
<keyword evidence="9" id="KW-0808">Transferase</keyword>
<keyword evidence="5 9" id="KW-0333">Golgi apparatus</keyword>
<dbReference type="GO" id="GO:0046872">
    <property type="term" value="F:metal ion binding"/>
    <property type="evidence" value="ECO:0007669"/>
    <property type="project" value="UniProtKB-KW"/>
</dbReference>
<keyword evidence="3" id="KW-0479">Metal-binding</keyword>
<protein>
    <recommendedName>
        <fullName evidence="9">Polypeptide N-acetylgalactosaminyltransferase</fullName>
        <ecNumber evidence="9">2.4.1.-</ecNumber>
    </recommendedName>
    <alternativeName>
        <fullName evidence="9">Protein-UDP acetylgalactosaminyltransferase</fullName>
    </alternativeName>
</protein>
<keyword evidence="7" id="KW-0325">Glycoprotein</keyword>
<comment type="caution">
    <text evidence="12">The sequence shown here is derived from an EMBL/GenBank/DDBJ whole genome shotgun (WGS) entry which is preliminary data.</text>
</comment>
<accession>A0A4Z2CE55</accession>
<feature type="region of interest" description="Disordered" evidence="10">
    <location>
        <begin position="292"/>
        <end position="311"/>
    </location>
</feature>
<keyword evidence="4 9" id="KW-0430">Lectin</keyword>
<dbReference type="Proteomes" id="UP000516260">
    <property type="component" value="Chromosome 10"/>
</dbReference>
<dbReference type="PANTHER" id="PTHR11675">
    <property type="entry name" value="N-ACETYLGALACTOSAMINYLTRANSFERASE"/>
    <property type="match status" value="1"/>
</dbReference>
<dbReference type="PROSITE" id="PS50231">
    <property type="entry name" value="RICIN_B_LECTIN"/>
    <property type="match status" value="1"/>
</dbReference>
<evidence type="ECO:0000256" key="1">
    <source>
        <dbReference type="ARBA" id="ARBA00004447"/>
    </source>
</evidence>
<dbReference type="EC" id="2.4.1.-" evidence="9"/>
<comment type="function">
    <text evidence="8">Catalyzes the initial reaction in O-linked oligosaccharide biosynthesis, the transfer of an N-acetyl-D-galactosamine residue to a serine or threonine residue on the protein receptor. Has a broad spectrum of substrates such as apomucin-, MUC5AC-, MUC1- and MUC2-derived peptides.</text>
</comment>
<comment type="similarity">
    <text evidence="9">Belongs to the glycosyltransferase 2 family. GalNAc-T subfamily.</text>
</comment>
<dbReference type="InterPro" id="IPR035992">
    <property type="entry name" value="Ricin_B-like_lectins"/>
</dbReference>
<comment type="subcellular location">
    <subcellularLocation>
        <location evidence="9">Golgi apparatus membrane</location>
        <topology evidence="9">Single-pass type II membrane protein</topology>
    </subcellularLocation>
    <subcellularLocation>
        <location evidence="1">Golgi apparatus</location>
        <location evidence="1">Golgi stack membrane</location>
        <topology evidence="1">Single-pass type II membrane protein</topology>
    </subcellularLocation>
</comment>
<dbReference type="InterPro" id="IPR000772">
    <property type="entry name" value="Ricin_B_lectin"/>
</dbReference>
<comment type="cofactor">
    <cofactor evidence="9">
        <name>Mn(2+)</name>
        <dbReference type="ChEBI" id="CHEBI:29035"/>
    </cofactor>
</comment>
<keyword evidence="9" id="KW-1133">Transmembrane helix</keyword>
<dbReference type="Pfam" id="PF00652">
    <property type="entry name" value="Ricin_B_lectin"/>
    <property type="match status" value="1"/>
</dbReference>
<feature type="domain" description="Ricin B lectin" evidence="11">
    <location>
        <begin position="604"/>
        <end position="696"/>
    </location>
</feature>
<name>A0A4Z2CE55_9TELE</name>
<dbReference type="Gene3D" id="3.90.550.10">
    <property type="entry name" value="Spore Coat Polysaccharide Biosynthesis Protein SpsA, Chain A"/>
    <property type="match status" value="1"/>
</dbReference>
<keyword evidence="6 9" id="KW-1015">Disulfide bond</keyword>
<dbReference type="GO" id="GO:0000139">
    <property type="term" value="C:Golgi membrane"/>
    <property type="evidence" value="ECO:0007669"/>
    <property type="project" value="UniProtKB-SubCell"/>
</dbReference>
<feature type="compositionally biased region" description="Basic and acidic residues" evidence="10">
    <location>
        <begin position="292"/>
        <end position="303"/>
    </location>
</feature>